<dbReference type="Proteomes" id="UP000261212">
    <property type="component" value="Unassembled WGS sequence"/>
</dbReference>
<gene>
    <name evidence="2" type="ORF">DW687_08700</name>
</gene>
<dbReference type="AlphaFoldDB" id="A0A3E3DX66"/>
<organism evidence="2 3">
    <name type="scientific">Anaerofustis stercorihominis</name>
    <dbReference type="NCBI Taxonomy" id="214853"/>
    <lineage>
        <taxon>Bacteria</taxon>
        <taxon>Bacillati</taxon>
        <taxon>Bacillota</taxon>
        <taxon>Clostridia</taxon>
        <taxon>Eubacteriales</taxon>
        <taxon>Eubacteriaceae</taxon>
        <taxon>Anaerofustis</taxon>
    </lineage>
</organism>
<accession>A0A3E3DX66</accession>
<evidence type="ECO:0000313" key="3">
    <source>
        <dbReference type="Proteomes" id="UP000261212"/>
    </source>
</evidence>
<dbReference type="EMBL" id="QUSM01000004">
    <property type="protein sequence ID" value="RGD73844.1"/>
    <property type="molecule type" value="Genomic_DNA"/>
</dbReference>
<dbReference type="RefSeq" id="WP_117532461.1">
    <property type="nucleotide sequence ID" value="NZ_QUSM01000004.1"/>
</dbReference>
<proteinExistence type="predicted"/>
<evidence type="ECO:0000313" key="2">
    <source>
        <dbReference type="EMBL" id="RGD73844.1"/>
    </source>
</evidence>
<evidence type="ECO:0000256" key="1">
    <source>
        <dbReference type="SAM" id="Coils"/>
    </source>
</evidence>
<keyword evidence="1" id="KW-0175">Coiled coil</keyword>
<reference evidence="2 3" key="1">
    <citation type="submission" date="2018-08" db="EMBL/GenBank/DDBJ databases">
        <title>A genome reference for cultivated species of the human gut microbiota.</title>
        <authorList>
            <person name="Zou Y."/>
            <person name="Xue W."/>
            <person name="Luo G."/>
        </authorList>
    </citation>
    <scope>NUCLEOTIDE SEQUENCE [LARGE SCALE GENOMIC DNA]</scope>
    <source>
        <strain evidence="2 3">AM25-6</strain>
    </source>
</reference>
<comment type="caution">
    <text evidence="2">The sequence shown here is derived from an EMBL/GenBank/DDBJ whole genome shotgun (WGS) entry which is preliminary data.</text>
</comment>
<protein>
    <submittedName>
        <fullName evidence="2">Uncharacterized protein</fullName>
    </submittedName>
</protein>
<name>A0A3E3DX66_9FIRM</name>
<feature type="coiled-coil region" evidence="1">
    <location>
        <begin position="16"/>
        <end position="53"/>
    </location>
</feature>
<sequence length="79" mass="9531">MKIMSNKKYNSLTNYIVQCDEERKILKAHNRELEKQLKHIENYLDEYKKLIHKTILDIKDGEEIPFDEDFTAEVDLNDM</sequence>